<keyword evidence="3" id="KW-1185">Reference proteome</keyword>
<evidence type="ECO:0008006" key="4">
    <source>
        <dbReference type="Google" id="ProtNLM"/>
    </source>
</evidence>
<gene>
    <name evidence="2" type="ORF">SASPL_105562</name>
</gene>
<feature type="compositionally biased region" description="Acidic residues" evidence="1">
    <location>
        <begin position="223"/>
        <end position="252"/>
    </location>
</feature>
<evidence type="ECO:0000313" key="3">
    <source>
        <dbReference type="Proteomes" id="UP000298416"/>
    </source>
</evidence>
<feature type="compositionally biased region" description="Basic and acidic residues" evidence="1">
    <location>
        <begin position="289"/>
        <end position="301"/>
    </location>
</feature>
<reference evidence="2" key="1">
    <citation type="submission" date="2018-01" db="EMBL/GenBank/DDBJ databases">
        <authorList>
            <person name="Mao J.F."/>
        </authorList>
    </citation>
    <scope>NUCLEOTIDE SEQUENCE</scope>
    <source>
        <strain evidence="2">Huo1</strain>
        <tissue evidence="2">Leaf</tissue>
    </source>
</reference>
<organism evidence="2">
    <name type="scientific">Salvia splendens</name>
    <name type="common">Scarlet sage</name>
    <dbReference type="NCBI Taxonomy" id="180675"/>
    <lineage>
        <taxon>Eukaryota</taxon>
        <taxon>Viridiplantae</taxon>
        <taxon>Streptophyta</taxon>
        <taxon>Embryophyta</taxon>
        <taxon>Tracheophyta</taxon>
        <taxon>Spermatophyta</taxon>
        <taxon>Magnoliopsida</taxon>
        <taxon>eudicotyledons</taxon>
        <taxon>Gunneridae</taxon>
        <taxon>Pentapetalae</taxon>
        <taxon>asterids</taxon>
        <taxon>lamiids</taxon>
        <taxon>Lamiales</taxon>
        <taxon>Lamiaceae</taxon>
        <taxon>Nepetoideae</taxon>
        <taxon>Mentheae</taxon>
        <taxon>Salviinae</taxon>
        <taxon>Salvia</taxon>
        <taxon>Salvia subgen. Calosphace</taxon>
        <taxon>core Calosphace</taxon>
    </lineage>
</organism>
<evidence type="ECO:0000256" key="1">
    <source>
        <dbReference type="SAM" id="MobiDB-lite"/>
    </source>
</evidence>
<protein>
    <recommendedName>
        <fullName evidence="4">DUF4378 domain-containing protein</fullName>
    </recommendedName>
</protein>
<comment type="caution">
    <text evidence="2">The sequence shown here is derived from an EMBL/GenBank/DDBJ whole genome shotgun (WGS) entry which is preliminary data.</text>
</comment>
<feature type="region of interest" description="Disordered" evidence="1">
    <location>
        <begin position="169"/>
        <end position="252"/>
    </location>
</feature>
<dbReference type="AlphaFoldDB" id="A0A8X8YJF3"/>
<feature type="region of interest" description="Disordered" evidence="1">
    <location>
        <begin position="289"/>
        <end position="310"/>
    </location>
</feature>
<dbReference type="PANTHER" id="PTHR33623:SF5">
    <property type="entry name" value="HISTONE-LYSINE N-METHYLTRANSFERASE SETD1B-LIKE PROTEIN"/>
    <property type="match status" value="1"/>
</dbReference>
<name>A0A8X8YJF3_SALSN</name>
<dbReference type="OrthoDB" id="1918879at2759"/>
<proteinExistence type="predicted"/>
<feature type="region of interest" description="Disordered" evidence="1">
    <location>
        <begin position="111"/>
        <end position="135"/>
    </location>
</feature>
<accession>A0A8X8YJF3</accession>
<feature type="compositionally biased region" description="Basic and acidic residues" evidence="1">
    <location>
        <begin position="122"/>
        <end position="131"/>
    </location>
</feature>
<reference evidence="2" key="2">
    <citation type="submission" date="2020-08" db="EMBL/GenBank/DDBJ databases">
        <title>Plant Genome Project.</title>
        <authorList>
            <person name="Zhang R.-G."/>
        </authorList>
    </citation>
    <scope>NUCLEOTIDE SEQUENCE</scope>
    <source>
        <strain evidence="2">Huo1</strain>
        <tissue evidence="2">Leaf</tissue>
    </source>
</reference>
<sequence>MTAEKAPPALLHELLKEEQEPFHLKTYIANKQSQIKALQLRKPRPGPATNSLRKHACFLSLTASPLKSPCKSPVFLHFPSLTHAALRIQKQPPRSRFSFLSSFLKRLKNRSRAITKSTPPNHTEEEEHKSLNFEASTSSRVSDEICGEFCLNDDDSCFCTSPFRFSLHHSPSSTGRLTPEFSSPPASPRRRAKQQAKENSDNVQGDEGEEKEQCSPVSVLDPPFDEDDVCESGRADEEEEEDEYEDEEEYDMDCSYENVQRAKQKLMHRLRRFELLAELDPVELEKKLQVEGSDDEGHVERDGDESFSPYRQQHGAEPLSADMKRLVSDLIVEEKRHMDQSGGSEVMMGRICNRLDSWKAVEFDTVDMMIGLDFKKEVDGWSKHGEQVQETTAEIEVAIYLLLIQELTEELLIS</sequence>
<dbReference type="EMBL" id="PNBA02000002">
    <property type="protein sequence ID" value="KAG6433943.1"/>
    <property type="molecule type" value="Genomic_DNA"/>
</dbReference>
<dbReference type="PANTHER" id="PTHR33623">
    <property type="entry name" value="OS04G0572500 PROTEIN"/>
    <property type="match status" value="1"/>
</dbReference>
<evidence type="ECO:0000313" key="2">
    <source>
        <dbReference type="EMBL" id="KAG6433943.1"/>
    </source>
</evidence>
<dbReference type="Proteomes" id="UP000298416">
    <property type="component" value="Unassembled WGS sequence"/>
</dbReference>